<sequence>MAAKRPARASLRYAKAPLSPRYQRELHQLLGHCLGTALVAGVAFAASGHVGSVYGVGAFLILGAFFCQLRLLCNLFDGMVAVEAGKSAPDGPLWNEFPDRVSDLLIFAGVGLGVGNLSLGLAAGAMSVLTAYTRELGTGTGLAPDFRGPMAKPQRMALVTGAAILAVFEPLFAAAGTVLTWALWIAAIGAALTAIRRSARIRTDLLKRG</sequence>
<keyword evidence="1" id="KW-1133">Transmembrane helix</keyword>
<feature type="transmembrane region" description="Helical" evidence="1">
    <location>
        <begin position="181"/>
        <end position="199"/>
    </location>
</feature>
<dbReference type="Proteomes" id="UP000831019">
    <property type="component" value="Chromosome"/>
</dbReference>
<evidence type="ECO:0000313" key="3">
    <source>
        <dbReference type="Proteomes" id="UP000831019"/>
    </source>
</evidence>
<name>A0ABY3ZJL8_9RHOB</name>
<proteinExistence type="predicted"/>
<feature type="transmembrane region" description="Helical" evidence="1">
    <location>
        <begin position="29"/>
        <end position="47"/>
    </location>
</feature>
<dbReference type="Gene3D" id="1.20.120.1760">
    <property type="match status" value="1"/>
</dbReference>
<feature type="transmembrane region" description="Helical" evidence="1">
    <location>
        <begin position="53"/>
        <end position="73"/>
    </location>
</feature>
<keyword evidence="3" id="KW-1185">Reference proteome</keyword>
<evidence type="ECO:0008006" key="4">
    <source>
        <dbReference type="Google" id="ProtNLM"/>
    </source>
</evidence>
<reference evidence="3" key="1">
    <citation type="journal article" date="2022" name="Microorganisms">
        <title>Beyond the ABCs#Discovery of Three New Plasmid Types in Rhodobacterales (RepQ, RepY, RepW).</title>
        <authorList>
            <person name="Freese H.M."/>
            <person name="Ringel V."/>
            <person name="Overmann J."/>
            <person name="Petersen J."/>
        </authorList>
    </citation>
    <scope>NUCLEOTIDE SEQUENCE [LARGE SCALE GENOMIC DNA]</scope>
    <source>
        <strain evidence="3">DSM 109990</strain>
    </source>
</reference>
<dbReference type="RefSeq" id="WP_243263051.1">
    <property type="nucleotide sequence ID" value="NZ_CP085144.1"/>
</dbReference>
<evidence type="ECO:0000256" key="1">
    <source>
        <dbReference type="SAM" id="Phobius"/>
    </source>
</evidence>
<keyword evidence="1" id="KW-0472">Membrane</keyword>
<protein>
    <recommendedName>
        <fullName evidence="4">Phosphatidylglycerophosphate synthase</fullName>
    </recommendedName>
</protein>
<keyword evidence="1" id="KW-0812">Transmembrane</keyword>
<accession>A0ABY3ZJL8</accession>
<gene>
    <name evidence="2" type="ORF">DSM109990_01567</name>
</gene>
<organism evidence="2 3">
    <name type="scientific">Sulfitobacter dubius</name>
    <dbReference type="NCBI Taxonomy" id="218673"/>
    <lineage>
        <taxon>Bacteria</taxon>
        <taxon>Pseudomonadati</taxon>
        <taxon>Pseudomonadota</taxon>
        <taxon>Alphaproteobacteria</taxon>
        <taxon>Rhodobacterales</taxon>
        <taxon>Roseobacteraceae</taxon>
        <taxon>Sulfitobacter</taxon>
    </lineage>
</organism>
<dbReference type="InterPro" id="IPR043130">
    <property type="entry name" value="CDP-OH_PTrfase_TM_dom"/>
</dbReference>
<dbReference type="EMBL" id="CP085144">
    <property type="protein sequence ID" value="UOA14758.1"/>
    <property type="molecule type" value="Genomic_DNA"/>
</dbReference>
<evidence type="ECO:0000313" key="2">
    <source>
        <dbReference type="EMBL" id="UOA14758.1"/>
    </source>
</evidence>